<dbReference type="Pfam" id="PF04479">
    <property type="entry name" value="RTA1"/>
    <property type="match status" value="1"/>
</dbReference>
<feature type="transmembrane region" description="Helical" evidence="6">
    <location>
        <begin position="199"/>
        <end position="216"/>
    </location>
</feature>
<evidence type="ECO:0000256" key="5">
    <source>
        <dbReference type="SAM" id="MobiDB-lite"/>
    </source>
</evidence>
<dbReference type="InterPro" id="IPR007568">
    <property type="entry name" value="RTA1"/>
</dbReference>
<feature type="transmembrane region" description="Helical" evidence="6">
    <location>
        <begin position="154"/>
        <end position="179"/>
    </location>
</feature>
<proteinExistence type="predicted"/>
<dbReference type="OrthoDB" id="3358017at2759"/>
<sequence>MAIEPYNLYHYDPSLVAAVAATVCFGVVTALHLIRLLIGRIFFFTPFVIGGIFETVGYIGRVINSKETPNWATGPYIMQSLLLLVAPAFFAASIYITLGRIIVFTDGHSRSPIPGRWITRIFVVGDIISFFVQAGGGGLLAQAKTAKSQKVGKWVIVAGLGIQIVFFAVFILISAIFHFRMVTNPPTGRQIRTVPWQRLLYVLYVANGLILGRSAFRMVEFLQGTNGALQAHEFWLYIFDGALMFTMMVILLIFHPSRILSSKKRSGRGTRRRRRKRTHSKSDRRRRSQRNTRTHSRTHSRRRDTSHHRYWYPSEQEQFGQELGVKSH</sequence>
<keyword evidence="2 6" id="KW-0812">Transmembrane</keyword>
<dbReference type="GO" id="GO:0016020">
    <property type="term" value="C:membrane"/>
    <property type="evidence" value="ECO:0007669"/>
    <property type="project" value="UniProtKB-SubCell"/>
</dbReference>
<evidence type="ECO:0000256" key="3">
    <source>
        <dbReference type="ARBA" id="ARBA00022989"/>
    </source>
</evidence>
<protein>
    <recommendedName>
        <fullName evidence="9">RTA-like protein</fullName>
    </recommendedName>
</protein>
<feature type="transmembrane region" description="Helical" evidence="6">
    <location>
        <begin position="15"/>
        <end position="34"/>
    </location>
</feature>
<name>A0A9W4K148_9EURO</name>
<dbReference type="EMBL" id="CAJVPG010000466">
    <property type="protein sequence ID" value="CAG8430880.1"/>
    <property type="molecule type" value="Genomic_DNA"/>
</dbReference>
<dbReference type="Proteomes" id="UP001152649">
    <property type="component" value="Unassembled WGS sequence"/>
</dbReference>
<comment type="caution">
    <text evidence="7">The sequence shown here is derived from an EMBL/GenBank/DDBJ whole genome shotgun (WGS) entry which is preliminary data.</text>
</comment>
<evidence type="ECO:0000313" key="7">
    <source>
        <dbReference type="EMBL" id="CAG8430880.1"/>
    </source>
</evidence>
<keyword evidence="4 6" id="KW-0472">Membrane</keyword>
<evidence type="ECO:0008006" key="9">
    <source>
        <dbReference type="Google" id="ProtNLM"/>
    </source>
</evidence>
<keyword evidence="3 6" id="KW-1133">Transmembrane helix</keyword>
<feature type="transmembrane region" description="Helical" evidence="6">
    <location>
        <begin position="41"/>
        <end position="60"/>
    </location>
</feature>
<evidence type="ECO:0000256" key="6">
    <source>
        <dbReference type="SAM" id="Phobius"/>
    </source>
</evidence>
<feature type="region of interest" description="Disordered" evidence="5">
    <location>
        <begin position="263"/>
        <end position="310"/>
    </location>
</feature>
<evidence type="ECO:0000313" key="8">
    <source>
        <dbReference type="Proteomes" id="UP001152649"/>
    </source>
</evidence>
<comment type="subcellular location">
    <subcellularLocation>
        <location evidence="1">Membrane</location>
        <topology evidence="1">Multi-pass membrane protein</topology>
    </subcellularLocation>
</comment>
<dbReference type="PANTHER" id="PTHR31465">
    <property type="entry name" value="PROTEIN RTA1-RELATED"/>
    <property type="match status" value="1"/>
</dbReference>
<evidence type="ECO:0000256" key="1">
    <source>
        <dbReference type="ARBA" id="ARBA00004141"/>
    </source>
</evidence>
<dbReference type="PANTHER" id="PTHR31465:SF1">
    <property type="entry name" value="PROTEIN RTA1-RELATED"/>
    <property type="match status" value="1"/>
</dbReference>
<feature type="transmembrane region" description="Helical" evidence="6">
    <location>
        <begin position="236"/>
        <end position="255"/>
    </location>
</feature>
<gene>
    <name evidence="7" type="ORF">PSALAMII_LOCUS11332</name>
</gene>
<reference evidence="7" key="1">
    <citation type="submission" date="2021-07" db="EMBL/GenBank/DDBJ databases">
        <authorList>
            <person name="Branca A.L. A."/>
        </authorList>
    </citation>
    <scope>NUCLEOTIDE SEQUENCE</scope>
</reference>
<feature type="transmembrane region" description="Helical" evidence="6">
    <location>
        <begin position="117"/>
        <end position="134"/>
    </location>
</feature>
<keyword evidence="8" id="KW-1185">Reference proteome</keyword>
<feature type="transmembrane region" description="Helical" evidence="6">
    <location>
        <begin position="80"/>
        <end position="105"/>
    </location>
</feature>
<evidence type="ECO:0000256" key="2">
    <source>
        <dbReference type="ARBA" id="ARBA00022692"/>
    </source>
</evidence>
<organism evidence="7 8">
    <name type="scientific">Penicillium salamii</name>
    <dbReference type="NCBI Taxonomy" id="1612424"/>
    <lineage>
        <taxon>Eukaryota</taxon>
        <taxon>Fungi</taxon>
        <taxon>Dikarya</taxon>
        <taxon>Ascomycota</taxon>
        <taxon>Pezizomycotina</taxon>
        <taxon>Eurotiomycetes</taxon>
        <taxon>Eurotiomycetidae</taxon>
        <taxon>Eurotiales</taxon>
        <taxon>Aspergillaceae</taxon>
        <taxon>Penicillium</taxon>
    </lineage>
</organism>
<accession>A0A9W4K148</accession>
<dbReference type="AlphaFoldDB" id="A0A9W4K148"/>
<evidence type="ECO:0000256" key="4">
    <source>
        <dbReference type="ARBA" id="ARBA00023136"/>
    </source>
</evidence>